<feature type="compositionally biased region" description="Polar residues" evidence="5">
    <location>
        <begin position="54"/>
        <end position="63"/>
    </location>
</feature>
<evidence type="ECO:0000256" key="2">
    <source>
        <dbReference type="ARBA" id="ARBA00022771"/>
    </source>
</evidence>
<organism evidence="7 8">
    <name type="scientific">Diploptera punctata</name>
    <name type="common">Pacific beetle cockroach</name>
    <dbReference type="NCBI Taxonomy" id="6984"/>
    <lineage>
        <taxon>Eukaryota</taxon>
        <taxon>Metazoa</taxon>
        <taxon>Ecdysozoa</taxon>
        <taxon>Arthropoda</taxon>
        <taxon>Hexapoda</taxon>
        <taxon>Insecta</taxon>
        <taxon>Pterygota</taxon>
        <taxon>Neoptera</taxon>
        <taxon>Polyneoptera</taxon>
        <taxon>Dictyoptera</taxon>
        <taxon>Blattodea</taxon>
        <taxon>Blaberoidea</taxon>
        <taxon>Blaberidae</taxon>
        <taxon>Diplopterinae</taxon>
        <taxon>Diploptera</taxon>
    </lineage>
</organism>
<evidence type="ECO:0000313" key="7">
    <source>
        <dbReference type="EMBL" id="KAJ9597699.1"/>
    </source>
</evidence>
<feature type="domain" description="C2H2-type" evidence="6">
    <location>
        <begin position="85"/>
        <end position="110"/>
    </location>
</feature>
<dbReference type="AlphaFoldDB" id="A0AAD8AEL4"/>
<dbReference type="Gene3D" id="3.30.160.60">
    <property type="entry name" value="Classic Zinc Finger"/>
    <property type="match status" value="1"/>
</dbReference>
<reference evidence="7" key="2">
    <citation type="submission" date="2023-05" db="EMBL/GenBank/DDBJ databases">
        <authorList>
            <person name="Fouks B."/>
        </authorList>
    </citation>
    <scope>NUCLEOTIDE SEQUENCE</scope>
    <source>
        <strain evidence="7">Stay&amp;Tobe</strain>
        <tissue evidence="7">Testes</tissue>
    </source>
</reference>
<keyword evidence="8" id="KW-1185">Reference proteome</keyword>
<proteinExistence type="predicted"/>
<dbReference type="EMBL" id="JASPKZ010001587">
    <property type="protein sequence ID" value="KAJ9597699.1"/>
    <property type="molecule type" value="Genomic_DNA"/>
</dbReference>
<sequence>MFDVVVSETSPSSESLANCLENLRTASTTLVSLQRIKNASLVFHPKPPVVSPSGRISAQNGMRSSSPSPSAPPDYSDSLRRRKVHRCDVAGCDKVYTKSSHLKAHKRTHTDIINCINSALCCTYYHYNSIHHFLEETQELFEMLKRAVKTARHAF</sequence>
<evidence type="ECO:0000256" key="4">
    <source>
        <dbReference type="PROSITE-ProRule" id="PRU00042"/>
    </source>
</evidence>
<dbReference type="GO" id="GO:0000981">
    <property type="term" value="F:DNA-binding transcription factor activity, RNA polymerase II-specific"/>
    <property type="evidence" value="ECO:0007669"/>
    <property type="project" value="TreeGrafter"/>
</dbReference>
<evidence type="ECO:0000313" key="8">
    <source>
        <dbReference type="Proteomes" id="UP001233999"/>
    </source>
</evidence>
<dbReference type="InterPro" id="IPR036236">
    <property type="entry name" value="Znf_C2H2_sf"/>
</dbReference>
<dbReference type="SUPFAM" id="SSF57667">
    <property type="entry name" value="beta-beta-alpha zinc fingers"/>
    <property type="match status" value="1"/>
</dbReference>
<evidence type="ECO:0000256" key="1">
    <source>
        <dbReference type="ARBA" id="ARBA00022723"/>
    </source>
</evidence>
<dbReference type="PANTHER" id="PTHR23235">
    <property type="entry name" value="KRUEPPEL-LIKE TRANSCRIPTION FACTOR"/>
    <property type="match status" value="1"/>
</dbReference>
<dbReference type="FunFam" id="3.30.160.60:FF:000021">
    <property type="entry name" value="Basic krueppel-like factor 3"/>
    <property type="match status" value="1"/>
</dbReference>
<keyword evidence="3" id="KW-0862">Zinc</keyword>
<feature type="region of interest" description="Disordered" evidence="5">
    <location>
        <begin position="50"/>
        <end position="78"/>
    </location>
</feature>
<reference evidence="7" key="1">
    <citation type="journal article" date="2023" name="IScience">
        <title>Live-bearing cockroach genome reveals convergent evolutionary mechanisms linked to viviparity in insects and beyond.</title>
        <authorList>
            <person name="Fouks B."/>
            <person name="Harrison M.C."/>
            <person name="Mikhailova A.A."/>
            <person name="Marchal E."/>
            <person name="English S."/>
            <person name="Carruthers M."/>
            <person name="Jennings E.C."/>
            <person name="Chiamaka E.L."/>
            <person name="Frigard R.A."/>
            <person name="Pippel M."/>
            <person name="Attardo G.M."/>
            <person name="Benoit J.B."/>
            <person name="Bornberg-Bauer E."/>
            <person name="Tobe S.S."/>
        </authorList>
    </citation>
    <scope>NUCLEOTIDE SEQUENCE</scope>
    <source>
        <strain evidence="7">Stay&amp;Tobe</strain>
    </source>
</reference>
<comment type="caution">
    <text evidence="7">The sequence shown here is derived from an EMBL/GenBank/DDBJ whole genome shotgun (WGS) entry which is preliminary data.</text>
</comment>
<dbReference type="GO" id="GO:0000978">
    <property type="term" value="F:RNA polymerase II cis-regulatory region sequence-specific DNA binding"/>
    <property type="evidence" value="ECO:0007669"/>
    <property type="project" value="TreeGrafter"/>
</dbReference>
<keyword evidence="1" id="KW-0479">Metal-binding</keyword>
<dbReference type="SMART" id="SM00355">
    <property type="entry name" value="ZnF_C2H2"/>
    <property type="match status" value="1"/>
</dbReference>
<dbReference type="Proteomes" id="UP001233999">
    <property type="component" value="Unassembled WGS sequence"/>
</dbReference>
<evidence type="ECO:0000256" key="5">
    <source>
        <dbReference type="SAM" id="MobiDB-lite"/>
    </source>
</evidence>
<name>A0AAD8AEL4_DIPPU</name>
<dbReference type="GO" id="GO:0008270">
    <property type="term" value="F:zinc ion binding"/>
    <property type="evidence" value="ECO:0007669"/>
    <property type="project" value="UniProtKB-KW"/>
</dbReference>
<evidence type="ECO:0000256" key="3">
    <source>
        <dbReference type="ARBA" id="ARBA00022833"/>
    </source>
</evidence>
<gene>
    <name evidence="7" type="ORF">L9F63_011409</name>
</gene>
<dbReference type="InterPro" id="IPR013087">
    <property type="entry name" value="Znf_C2H2_type"/>
</dbReference>
<accession>A0AAD8AEL4</accession>
<evidence type="ECO:0000259" key="6">
    <source>
        <dbReference type="PROSITE" id="PS50157"/>
    </source>
</evidence>
<keyword evidence="2 4" id="KW-0863">Zinc-finger</keyword>
<dbReference type="PROSITE" id="PS00028">
    <property type="entry name" value="ZINC_FINGER_C2H2_1"/>
    <property type="match status" value="1"/>
</dbReference>
<feature type="non-terminal residue" evidence="7">
    <location>
        <position position="1"/>
    </location>
</feature>
<protein>
    <recommendedName>
        <fullName evidence="6">C2H2-type domain-containing protein</fullName>
    </recommendedName>
</protein>
<dbReference type="PANTHER" id="PTHR23235:SF120">
    <property type="entry name" value="KRUPPEL-LIKE FACTOR 15"/>
    <property type="match status" value="1"/>
</dbReference>
<dbReference type="PROSITE" id="PS50157">
    <property type="entry name" value="ZINC_FINGER_C2H2_2"/>
    <property type="match status" value="1"/>
</dbReference>
<feature type="compositionally biased region" description="Low complexity" evidence="5">
    <location>
        <begin position="64"/>
        <end position="76"/>
    </location>
</feature>